<dbReference type="InParanoid" id="W2RIT4"/>
<accession>W2RIT4</accession>
<evidence type="ECO:0000313" key="3">
    <source>
        <dbReference type="Proteomes" id="UP000030752"/>
    </source>
</evidence>
<feature type="compositionally biased region" description="Basic and acidic residues" evidence="1">
    <location>
        <begin position="171"/>
        <end position="189"/>
    </location>
</feature>
<dbReference type="OrthoDB" id="3358373at2759"/>
<dbReference type="PROSITE" id="PS51402">
    <property type="entry name" value="CATALASE_3"/>
    <property type="match status" value="1"/>
</dbReference>
<name>W2RIT4_CYPE1</name>
<dbReference type="EMBL" id="KB822725">
    <property type="protein sequence ID" value="ETN36382.1"/>
    <property type="molecule type" value="Genomic_DNA"/>
</dbReference>
<proteinExistence type="predicted"/>
<dbReference type="Proteomes" id="UP000030752">
    <property type="component" value="Unassembled WGS sequence"/>
</dbReference>
<dbReference type="InterPro" id="IPR020835">
    <property type="entry name" value="Catalase_sf"/>
</dbReference>
<dbReference type="SUPFAM" id="SSF56634">
    <property type="entry name" value="Heme-dependent catalase-like"/>
    <property type="match status" value="1"/>
</dbReference>
<evidence type="ECO:0000313" key="2">
    <source>
        <dbReference type="EMBL" id="ETN36382.1"/>
    </source>
</evidence>
<feature type="region of interest" description="Disordered" evidence="1">
    <location>
        <begin position="161"/>
        <end position="195"/>
    </location>
</feature>
<dbReference type="RefSeq" id="XP_008721200.1">
    <property type="nucleotide sequence ID" value="XM_008722978.1"/>
</dbReference>
<dbReference type="Gene3D" id="2.40.180.10">
    <property type="entry name" value="Catalase core domain"/>
    <property type="match status" value="1"/>
</dbReference>
<dbReference type="STRING" id="1220924.W2RIT4"/>
<dbReference type="PANTHER" id="PTHR36195">
    <property type="entry name" value="DOMAIN PROTEIN, PUTATIVE (AFU_ORTHOLOGUE AFUA_5G01990)-RELATED-RELATED"/>
    <property type="match status" value="1"/>
</dbReference>
<dbReference type="GeneID" id="19975998"/>
<organism evidence="2 3">
    <name type="scientific">Cyphellophora europaea (strain CBS 101466)</name>
    <name type="common">Phialophora europaea</name>
    <dbReference type="NCBI Taxonomy" id="1220924"/>
    <lineage>
        <taxon>Eukaryota</taxon>
        <taxon>Fungi</taxon>
        <taxon>Dikarya</taxon>
        <taxon>Ascomycota</taxon>
        <taxon>Pezizomycotina</taxon>
        <taxon>Eurotiomycetes</taxon>
        <taxon>Chaetothyriomycetidae</taxon>
        <taxon>Chaetothyriales</taxon>
        <taxon>Cyphellophoraceae</taxon>
        <taxon>Cyphellophora</taxon>
    </lineage>
</organism>
<dbReference type="GO" id="GO:0004096">
    <property type="term" value="F:catalase activity"/>
    <property type="evidence" value="ECO:0007669"/>
    <property type="project" value="InterPro"/>
</dbReference>
<reference evidence="2 3" key="1">
    <citation type="submission" date="2013-03" db="EMBL/GenBank/DDBJ databases">
        <title>The Genome Sequence of Phialophora europaea CBS 101466.</title>
        <authorList>
            <consortium name="The Broad Institute Genomics Platform"/>
            <person name="Cuomo C."/>
            <person name="de Hoog S."/>
            <person name="Gorbushina A."/>
            <person name="Walker B."/>
            <person name="Young S.K."/>
            <person name="Zeng Q."/>
            <person name="Gargeya S."/>
            <person name="Fitzgerald M."/>
            <person name="Haas B."/>
            <person name="Abouelleil A."/>
            <person name="Allen A.W."/>
            <person name="Alvarado L."/>
            <person name="Arachchi H.M."/>
            <person name="Berlin A.M."/>
            <person name="Chapman S.B."/>
            <person name="Gainer-Dewar J."/>
            <person name="Goldberg J."/>
            <person name="Griggs A."/>
            <person name="Gujja S."/>
            <person name="Hansen M."/>
            <person name="Howarth C."/>
            <person name="Imamovic A."/>
            <person name="Ireland A."/>
            <person name="Larimer J."/>
            <person name="McCowan C."/>
            <person name="Murphy C."/>
            <person name="Pearson M."/>
            <person name="Poon T.W."/>
            <person name="Priest M."/>
            <person name="Roberts A."/>
            <person name="Saif S."/>
            <person name="Shea T."/>
            <person name="Sisk P."/>
            <person name="Sykes S."/>
            <person name="Wortman J."/>
            <person name="Nusbaum C."/>
            <person name="Birren B."/>
        </authorList>
    </citation>
    <scope>NUCLEOTIDE SEQUENCE [LARGE SCALE GENOMIC DNA]</scope>
    <source>
        <strain evidence="2 3">CBS 101466</strain>
    </source>
</reference>
<dbReference type="GO" id="GO:0020037">
    <property type="term" value="F:heme binding"/>
    <property type="evidence" value="ECO:0007669"/>
    <property type="project" value="InterPro"/>
</dbReference>
<evidence type="ECO:0008006" key="4">
    <source>
        <dbReference type="Google" id="ProtNLM"/>
    </source>
</evidence>
<dbReference type="HOGENOM" id="CLU_046417_2_0_1"/>
<dbReference type="AlphaFoldDB" id="W2RIT4"/>
<feature type="region of interest" description="Disordered" evidence="1">
    <location>
        <begin position="229"/>
        <end position="249"/>
    </location>
</feature>
<evidence type="ECO:0000256" key="1">
    <source>
        <dbReference type="SAM" id="MobiDB-lite"/>
    </source>
</evidence>
<sequence>MVTSMTDRSYVRYEDKHLWERIPPGEADDIEACADLINEMQRAVYNKARHAYTGTHCRTQGIIHGTLTTEPNLPPHLRQSLFAEERSYPFAARYSTETQDPGIDDRIPQPRGLALKLFSVPGTMFPDTPGTDLPTQDIEFNSTPAIELSDARTTREILTLRRKHANNPQTELDKDLSQRPDADLQKARDQVPNTPLQGLTWYSQTAYRFGDLICKYRLVPDTAAQTAAAAEQEISSSPSDDDGTADLGPTAHSGRLSAFHLAHAARWLFQVQLLSDPARQSVEDGGAPWDESQFPWQTVARASAPRQQSWDYGLKAFWEDRMRLDPWHGLLSLEPVGGANRLRRVVYPRSSGLRRALNGYEGGKGEVHVRALGEVLAQRSGVEEGGKRTDN</sequence>
<dbReference type="InterPro" id="IPR018028">
    <property type="entry name" value="Catalase"/>
</dbReference>
<dbReference type="eggNOG" id="ENOG502SH70">
    <property type="taxonomic scope" value="Eukaryota"/>
</dbReference>
<dbReference type="GO" id="GO:0006979">
    <property type="term" value="P:response to oxidative stress"/>
    <property type="evidence" value="ECO:0007669"/>
    <property type="project" value="InterPro"/>
</dbReference>
<gene>
    <name evidence="2" type="ORF">HMPREF1541_08659</name>
</gene>
<protein>
    <recommendedName>
        <fullName evidence="4">Catalase core domain-containing protein</fullName>
    </recommendedName>
</protein>
<dbReference type="VEuPathDB" id="FungiDB:HMPREF1541_08659"/>
<dbReference type="PANTHER" id="PTHR36195:SF4">
    <property type="entry name" value="DOMAIN PROTEIN, PUTATIVE (AFU_ORTHOLOGUE AFUA_5G01990)-RELATED"/>
    <property type="match status" value="1"/>
</dbReference>
<keyword evidence="3" id="KW-1185">Reference proteome</keyword>